<dbReference type="GO" id="GO:0019867">
    <property type="term" value="C:outer membrane"/>
    <property type="evidence" value="ECO:0007669"/>
    <property type="project" value="InterPro"/>
</dbReference>
<organism evidence="6 7">
    <name type="scientific">Thiomicrorhabdus sediminis</name>
    <dbReference type="NCBI Taxonomy" id="2580412"/>
    <lineage>
        <taxon>Bacteria</taxon>
        <taxon>Pseudomonadati</taxon>
        <taxon>Pseudomonadota</taxon>
        <taxon>Gammaproteobacteria</taxon>
        <taxon>Thiotrichales</taxon>
        <taxon>Piscirickettsiaceae</taxon>
        <taxon>Thiomicrorhabdus</taxon>
    </lineage>
</organism>
<dbReference type="PANTHER" id="PTHR38098">
    <property type="entry name" value="LPS-ASSEMBLY LIPOPROTEIN LPTE"/>
    <property type="match status" value="1"/>
</dbReference>
<dbReference type="AlphaFoldDB" id="A0A4P9K766"/>
<dbReference type="Gene3D" id="3.30.160.150">
    <property type="entry name" value="Lipoprotein like domain"/>
    <property type="match status" value="1"/>
</dbReference>
<dbReference type="GO" id="GO:0001530">
    <property type="term" value="F:lipopolysaccharide binding"/>
    <property type="evidence" value="ECO:0007669"/>
    <property type="project" value="TreeGrafter"/>
</dbReference>
<dbReference type="EMBL" id="CP040602">
    <property type="protein sequence ID" value="QCU90768.1"/>
    <property type="molecule type" value="Genomic_DNA"/>
</dbReference>
<dbReference type="GO" id="GO:0043165">
    <property type="term" value="P:Gram-negative-bacterium-type cell outer membrane assembly"/>
    <property type="evidence" value="ECO:0007669"/>
    <property type="project" value="InterPro"/>
</dbReference>
<reference evidence="6 7" key="1">
    <citation type="submission" date="2019-05" db="EMBL/GenBank/DDBJ databases">
        <title>Thiomicrorhabdus sediminis sp. nov, a novel sulfur-oxidizing bacterium isolated from coastal sediment.</title>
        <authorList>
            <person name="Liu X."/>
        </authorList>
    </citation>
    <scope>NUCLEOTIDE SEQUENCE [LARGE SCALE GENOMIC DNA]</scope>
    <source>
        <strain evidence="6 7">G1</strain>
    </source>
</reference>
<keyword evidence="4" id="KW-0998">Cell outer membrane</keyword>
<keyword evidence="1" id="KW-0732">Signal</keyword>
<evidence type="ECO:0000256" key="4">
    <source>
        <dbReference type="ARBA" id="ARBA00023237"/>
    </source>
</evidence>
<dbReference type="Proteomes" id="UP000304864">
    <property type="component" value="Chromosome"/>
</dbReference>
<dbReference type="OrthoDB" id="5612114at2"/>
<dbReference type="GO" id="GO:1990351">
    <property type="term" value="C:transporter complex"/>
    <property type="evidence" value="ECO:0007669"/>
    <property type="project" value="TreeGrafter"/>
</dbReference>
<dbReference type="InterPro" id="IPR007485">
    <property type="entry name" value="LPS_assembly_LptE"/>
</dbReference>
<dbReference type="KEGG" id="thig:FE785_09080"/>
<evidence type="ECO:0000256" key="1">
    <source>
        <dbReference type="ARBA" id="ARBA00022729"/>
    </source>
</evidence>
<gene>
    <name evidence="6" type="ORF">FE785_09080</name>
</gene>
<keyword evidence="5" id="KW-0449">Lipoprotein</keyword>
<keyword evidence="2" id="KW-0472">Membrane</keyword>
<proteinExistence type="predicted"/>
<sequence>MVIISGLKTIKYGFSNRWLSAALAALLLTQISACGFQLRGSQAIGAMPFAQAQLELAPGVNALIADATASQLEQAGVELVQESAWVITLTATQVQVSQTSTNGLGDAASELIKMTQGYRVTQKTGSTDQPPAIKQAAVSASRDRRIDQNAMLAGDAELQQIKLDMADELAQKLVYRLSRSFAEPE</sequence>
<accession>A0A4P9K766</accession>
<evidence type="ECO:0000313" key="7">
    <source>
        <dbReference type="Proteomes" id="UP000304864"/>
    </source>
</evidence>
<keyword evidence="7" id="KW-1185">Reference proteome</keyword>
<evidence type="ECO:0000313" key="6">
    <source>
        <dbReference type="EMBL" id="QCU90768.1"/>
    </source>
</evidence>
<name>A0A4P9K766_9GAMM</name>
<protein>
    <recommendedName>
        <fullName evidence="8">LPS-assembly lipoprotein LptE</fullName>
    </recommendedName>
</protein>
<evidence type="ECO:0000256" key="3">
    <source>
        <dbReference type="ARBA" id="ARBA00023139"/>
    </source>
</evidence>
<dbReference type="PANTHER" id="PTHR38098:SF1">
    <property type="entry name" value="LPS-ASSEMBLY LIPOPROTEIN LPTE"/>
    <property type="match status" value="1"/>
</dbReference>
<evidence type="ECO:0000256" key="2">
    <source>
        <dbReference type="ARBA" id="ARBA00023136"/>
    </source>
</evidence>
<evidence type="ECO:0008006" key="8">
    <source>
        <dbReference type="Google" id="ProtNLM"/>
    </source>
</evidence>
<evidence type="ECO:0000256" key="5">
    <source>
        <dbReference type="ARBA" id="ARBA00023288"/>
    </source>
</evidence>
<keyword evidence="3" id="KW-0564">Palmitate</keyword>
<dbReference type="GO" id="GO:0015920">
    <property type="term" value="P:lipopolysaccharide transport"/>
    <property type="evidence" value="ECO:0007669"/>
    <property type="project" value="TreeGrafter"/>
</dbReference>